<reference evidence="2 3" key="1">
    <citation type="submission" date="2023-10" db="EMBL/GenBank/DDBJ databases">
        <title>Characterization of rhizosphere-enriched actinobacteria from wheat plants lab-grown on chernevaya soil.</title>
        <authorList>
            <person name="Tikhonova E.N."/>
            <person name="Konopkin A."/>
            <person name="Kravchenko I.K."/>
        </authorList>
    </citation>
    <scope>NUCLEOTIDE SEQUENCE [LARGE SCALE GENOMIC DNA]</scope>
    <source>
        <strain evidence="2 3">RR29</strain>
    </source>
</reference>
<proteinExistence type="predicted"/>
<dbReference type="RefSeq" id="WP_317771324.1">
    <property type="nucleotide sequence ID" value="NZ_JAWMAJ010000034.1"/>
</dbReference>
<organism evidence="2 3">
    <name type="scientific">Streptomyces prunicolor</name>
    <dbReference type="NCBI Taxonomy" id="67348"/>
    <lineage>
        <taxon>Bacteria</taxon>
        <taxon>Bacillati</taxon>
        <taxon>Actinomycetota</taxon>
        <taxon>Actinomycetes</taxon>
        <taxon>Kitasatosporales</taxon>
        <taxon>Streptomycetaceae</taxon>
        <taxon>Streptomyces</taxon>
    </lineage>
</organism>
<dbReference type="Gene3D" id="3.90.76.10">
    <property type="entry name" value="Dipeptide-binding Protein, Domain 1"/>
    <property type="match status" value="1"/>
</dbReference>
<evidence type="ECO:0000313" key="2">
    <source>
        <dbReference type="EMBL" id="MDV7216859.1"/>
    </source>
</evidence>
<dbReference type="EMBL" id="JAWMAJ010000034">
    <property type="protein sequence ID" value="MDV7216859.1"/>
    <property type="molecule type" value="Genomic_DNA"/>
</dbReference>
<feature type="region of interest" description="Disordered" evidence="1">
    <location>
        <begin position="45"/>
        <end position="72"/>
    </location>
</feature>
<protein>
    <submittedName>
        <fullName evidence="2">Uncharacterized protein</fullName>
    </submittedName>
</protein>
<comment type="caution">
    <text evidence="2">The sequence shown here is derived from an EMBL/GenBank/DDBJ whole genome shotgun (WGS) entry which is preliminary data.</text>
</comment>
<name>A0ABU4F8E4_9ACTN</name>
<gene>
    <name evidence="2" type="ORF">R5A26_12970</name>
</gene>
<evidence type="ECO:0000256" key="1">
    <source>
        <dbReference type="SAM" id="MobiDB-lite"/>
    </source>
</evidence>
<evidence type="ECO:0000313" key="3">
    <source>
        <dbReference type="Proteomes" id="UP001187346"/>
    </source>
</evidence>
<keyword evidence="3" id="KW-1185">Reference proteome</keyword>
<sequence>MPRRTSTNVWATAVPTADASGYEQIGRAEQGADAHRVKVTFSTPYADWKDVSNPLPSTAGTESRTTESRTGR</sequence>
<accession>A0ABU4F8E4</accession>
<dbReference type="Proteomes" id="UP001187346">
    <property type="component" value="Unassembled WGS sequence"/>
</dbReference>